<feature type="domain" description="Reverse transcriptase" evidence="2">
    <location>
        <begin position="567"/>
        <end position="758"/>
    </location>
</feature>
<dbReference type="SUPFAM" id="SSF56672">
    <property type="entry name" value="DNA/RNA polymerases"/>
    <property type="match status" value="1"/>
</dbReference>
<evidence type="ECO:0000313" key="4">
    <source>
        <dbReference type="Proteomes" id="UP000694383"/>
    </source>
</evidence>
<dbReference type="Gene3D" id="3.60.10.10">
    <property type="entry name" value="Endonuclease/exonuclease/phosphatase"/>
    <property type="match status" value="1"/>
</dbReference>
<dbReference type="Proteomes" id="UP000694383">
    <property type="component" value="Unplaced"/>
</dbReference>
<dbReference type="CDD" id="cd01650">
    <property type="entry name" value="RT_nLTR_like"/>
    <property type="match status" value="1"/>
</dbReference>
<organism evidence="3 4">
    <name type="scientific">Oryzias sinensis</name>
    <name type="common">Chinese medaka</name>
    <dbReference type="NCBI Taxonomy" id="183150"/>
    <lineage>
        <taxon>Eukaryota</taxon>
        <taxon>Metazoa</taxon>
        <taxon>Chordata</taxon>
        <taxon>Craniata</taxon>
        <taxon>Vertebrata</taxon>
        <taxon>Euteleostomi</taxon>
        <taxon>Actinopterygii</taxon>
        <taxon>Neopterygii</taxon>
        <taxon>Teleostei</taxon>
        <taxon>Neoteleostei</taxon>
        <taxon>Acanthomorphata</taxon>
        <taxon>Ovalentaria</taxon>
        <taxon>Atherinomorphae</taxon>
        <taxon>Beloniformes</taxon>
        <taxon>Adrianichthyidae</taxon>
        <taxon>Oryziinae</taxon>
        <taxon>Oryzias</taxon>
    </lineage>
</organism>
<dbReference type="PANTHER" id="PTHR47510">
    <property type="entry name" value="REVERSE TRANSCRIPTASE DOMAIN-CONTAINING PROTEIN"/>
    <property type="match status" value="1"/>
</dbReference>
<dbReference type="AlphaFoldDB" id="A0A8C7YZR7"/>
<sequence length="758" mass="85367">MAAARIDAAALCSLFRCFLWLFFCELLIVWTTSCWADNIYSRHELLKLGLQCEQAVTADFFHSHNIPKDIIRTPGSPWITIPTGRRRRRRRDRKQKRGCRAGVLAKLRKNPNKPPLPSIILANVRSLGNKMDELKLQVATNRIVKDCCVLIFTETWLHSSIPDAAIELAGHTAHRYDRSGDSGKSKGGGLCIYVNNNWCTNSRTVASHCSPDVEYVTVRCSPFYLPREFTVVMATAVYIPPDANANSALGLLHSTISSNQDKYPEAVHIIAGDFNHAELKSVFPMFHQHVKCATRGEKTLDKVYSNIKHGYRAIQLPHLGQSDHISLLLAPAYTPLRKRAPTKRKTIKTWPEGASHQLQDCFERTNWEIFDHPDLEEHTATVLCYINHCTDTVTVEKHIRVYPNQKPWMTREVKRLLRERNTAFRSGDRNLYSSARANLKRGIRQAKIDYKQKMEDNLRTNNTRQVWQGIQHLTNYRPNLAAVDGNPSLAEELNLFFARFEFEPPETAALQASANNGPSLRVEEHEVRRTLRSVNPRKAVGPDGITGQVLKDCADQLAGVFTKIFNRSLHQSIVPPCLKSSTIVPLPKTSTITGLKDYRPVALTPIITKCFEKLVRNHITSCLPSTLDSYQFAYRANRSTEDAITTTLHTALSHLEQPGSCVRLLFVDFSSAFNTILPHRLVSKLEALGLPTSTCLWILDFLTARPQRVRVGSHTSTALTLSTGSPQGCVLSPLLYTLYTQDCTSTHPSNTIIKFADD</sequence>
<dbReference type="PROSITE" id="PS50878">
    <property type="entry name" value="RT_POL"/>
    <property type="match status" value="1"/>
</dbReference>
<dbReference type="InterPro" id="IPR036691">
    <property type="entry name" value="Endo/exonu/phosph_ase_sf"/>
</dbReference>
<dbReference type="InterPro" id="IPR043502">
    <property type="entry name" value="DNA/RNA_pol_sf"/>
</dbReference>
<keyword evidence="4" id="KW-1185">Reference proteome</keyword>
<protein>
    <recommendedName>
        <fullName evidence="2">Reverse transcriptase domain-containing protein</fullName>
    </recommendedName>
</protein>
<name>A0A8C7YZR7_9TELE</name>
<feature type="chain" id="PRO_5034176595" description="Reverse transcriptase domain-containing protein" evidence="1">
    <location>
        <begin position="37"/>
        <end position="758"/>
    </location>
</feature>
<keyword evidence="1" id="KW-0732">Signal</keyword>
<proteinExistence type="predicted"/>
<reference evidence="3" key="2">
    <citation type="submission" date="2025-09" db="UniProtKB">
        <authorList>
            <consortium name="Ensembl"/>
        </authorList>
    </citation>
    <scope>IDENTIFICATION</scope>
</reference>
<accession>A0A8C7YZR7</accession>
<reference evidence="3" key="1">
    <citation type="submission" date="2025-08" db="UniProtKB">
        <authorList>
            <consortium name="Ensembl"/>
        </authorList>
    </citation>
    <scope>IDENTIFICATION</scope>
</reference>
<evidence type="ECO:0000256" key="1">
    <source>
        <dbReference type="SAM" id="SignalP"/>
    </source>
</evidence>
<dbReference type="SUPFAM" id="SSF56219">
    <property type="entry name" value="DNase I-like"/>
    <property type="match status" value="1"/>
</dbReference>
<dbReference type="Pfam" id="PF00078">
    <property type="entry name" value="RVT_1"/>
    <property type="match status" value="1"/>
</dbReference>
<evidence type="ECO:0000313" key="3">
    <source>
        <dbReference type="Ensembl" id="ENSOSIP00000033647.1"/>
    </source>
</evidence>
<dbReference type="PANTHER" id="PTHR47510:SF3">
    <property type="entry name" value="ENDO_EXONUCLEASE_PHOSPHATASE DOMAIN-CONTAINING PROTEIN"/>
    <property type="match status" value="1"/>
</dbReference>
<dbReference type="Ensembl" id="ENSOSIT00000035463.1">
    <property type="protein sequence ID" value="ENSOSIP00000033647.1"/>
    <property type="gene ID" value="ENSOSIG00000016992.1"/>
</dbReference>
<dbReference type="InterPro" id="IPR000477">
    <property type="entry name" value="RT_dom"/>
</dbReference>
<feature type="signal peptide" evidence="1">
    <location>
        <begin position="1"/>
        <end position="36"/>
    </location>
</feature>
<evidence type="ECO:0000259" key="2">
    <source>
        <dbReference type="PROSITE" id="PS50878"/>
    </source>
</evidence>
<dbReference type="GeneTree" id="ENSGT01120000271821"/>